<reference evidence="5" key="1">
    <citation type="journal article" date="2014" name="Int. J. Syst. Evol. Microbiol.">
        <title>Complete genome sequence of Corynebacterium casei LMG S-19264T (=DSM 44701T), isolated from a smear-ripened cheese.</title>
        <authorList>
            <consortium name="US DOE Joint Genome Institute (JGI-PGF)"/>
            <person name="Walter F."/>
            <person name="Albersmeier A."/>
            <person name="Kalinowski J."/>
            <person name="Ruckert C."/>
        </authorList>
    </citation>
    <scope>NUCLEOTIDE SEQUENCE</scope>
    <source>
        <strain evidence="5">CGMCC 1.15794</strain>
    </source>
</reference>
<reference evidence="5" key="2">
    <citation type="submission" date="2020-09" db="EMBL/GenBank/DDBJ databases">
        <authorList>
            <person name="Sun Q."/>
            <person name="Zhou Y."/>
        </authorList>
    </citation>
    <scope>NUCLEOTIDE SEQUENCE</scope>
    <source>
        <strain evidence="5">CGMCC 1.15794</strain>
    </source>
</reference>
<feature type="active site" description="5-glutamyl coenzyme A thioester intermediate" evidence="4">
    <location>
        <position position="298"/>
    </location>
</feature>
<dbReference type="Proteomes" id="UP000657592">
    <property type="component" value="Unassembled WGS sequence"/>
</dbReference>
<proteinExistence type="inferred from homology"/>
<dbReference type="RefSeq" id="WP_188754472.1">
    <property type="nucleotide sequence ID" value="NZ_BMJY01000001.1"/>
</dbReference>
<dbReference type="NCBIfam" id="TIGR02429">
    <property type="entry name" value="pcaI_scoA_fam"/>
    <property type="match status" value="1"/>
</dbReference>
<comment type="caution">
    <text evidence="5">The sequence shown here is derived from an EMBL/GenBank/DDBJ whole genome shotgun (WGS) entry which is preliminary data.</text>
</comment>
<dbReference type="InterPro" id="IPR037171">
    <property type="entry name" value="NagB/RpiA_transferase-like"/>
</dbReference>
<dbReference type="PANTHER" id="PTHR13707:SF60">
    <property type="entry name" value="ACETATE COA-TRANSFERASE SUBUNIT ALPHA"/>
    <property type="match status" value="1"/>
</dbReference>
<dbReference type="InterPro" id="IPR004165">
    <property type="entry name" value="CoA_trans_fam_I"/>
</dbReference>
<dbReference type="InterPro" id="IPR012792">
    <property type="entry name" value="3-oxoacid_CoA-transf_A"/>
</dbReference>
<evidence type="ECO:0000256" key="3">
    <source>
        <dbReference type="PIRNR" id="PIRNR000858"/>
    </source>
</evidence>
<keyword evidence="2 3" id="KW-0808">Transferase</keyword>
<dbReference type="AlphaFoldDB" id="A0A917ICI1"/>
<dbReference type="PANTHER" id="PTHR13707">
    <property type="entry name" value="KETOACID-COENZYME A TRANSFERASE"/>
    <property type="match status" value="1"/>
</dbReference>
<dbReference type="PIRSF" id="PIRSF000858">
    <property type="entry name" value="SCOT-t"/>
    <property type="match status" value="1"/>
</dbReference>
<organism evidence="5 6">
    <name type="scientific">Microbacterium album</name>
    <dbReference type="NCBI Taxonomy" id="2053191"/>
    <lineage>
        <taxon>Bacteria</taxon>
        <taxon>Bacillati</taxon>
        <taxon>Actinomycetota</taxon>
        <taxon>Actinomycetes</taxon>
        <taxon>Micrococcales</taxon>
        <taxon>Microbacteriaceae</taxon>
        <taxon>Microbacterium</taxon>
    </lineage>
</organism>
<keyword evidence="6" id="KW-1185">Reference proteome</keyword>
<evidence type="ECO:0000313" key="6">
    <source>
        <dbReference type="Proteomes" id="UP000657592"/>
    </source>
</evidence>
<dbReference type="SUPFAM" id="SSF100950">
    <property type="entry name" value="NagB/RpiA/CoA transferase-like"/>
    <property type="match status" value="2"/>
</dbReference>
<name>A0A917ICI1_9MICO</name>
<dbReference type="GO" id="GO:0046952">
    <property type="term" value="P:ketone body catabolic process"/>
    <property type="evidence" value="ECO:0007669"/>
    <property type="project" value="InterPro"/>
</dbReference>
<dbReference type="Pfam" id="PF01144">
    <property type="entry name" value="CoA_trans"/>
    <property type="match status" value="2"/>
</dbReference>
<evidence type="ECO:0000256" key="2">
    <source>
        <dbReference type="ARBA" id="ARBA00022679"/>
    </source>
</evidence>
<evidence type="ECO:0000256" key="4">
    <source>
        <dbReference type="PIRSR" id="PIRSR000858-1"/>
    </source>
</evidence>
<dbReference type="SMART" id="SM00882">
    <property type="entry name" value="CoA_trans"/>
    <property type="match status" value="2"/>
</dbReference>
<sequence length="471" mass="49559">MDAVRKDKVFASAAAAVADIPDGASVAIAGFGITHSFPSTLILALRDHGAKDLTVYCNGLGSSGHPTAQLLAENRQISKLVASFSARPGPITAAEEQIIAGDIEFEVVPQGTLVERMRAGGAGIPAFYTPVGVGTAIAEGKPSAEFDGESFVLERGITTDYALLRAHRADRAGNLQFRGGSRNFNDSFAKAARVAIVEVDEIVETGELAADDIDLPGVWVSRVVLSSVRVDPAKLPRKAERGGDTHREYNGKPALSRAEIGRRAAALLPDGAIVNLGAGLPNQVTNFLEGRDVTLHAENGILGYGRFVGVEDADPDLHDAGGNFIELESGASFFDSVASFEIARGKRLDAVILGAYQVDAAGDLANWAQPGRPGGGIGGAMDLAVGARSVIVTMEHVDSKGRPKLVETAAYPITAPRCVDIVVTDLALLRRGEEGFVLEEIADGFTVDEVLSLTDMRVSVPAQPAVMQERW</sequence>
<dbReference type="Gene3D" id="3.40.1080.10">
    <property type="entry name" value="Glutaconate Coenzyme A-transferase"/>
    <property type="match status" value="2"/>
</dbReference>
<protein>
    <submittedName>
        <fullName evidence="5">Succinyl-CoA--3-ketoacid-CoA transferase</fullName>
    </submittedName>
</protein>
<dbReference type="EMBL" id="BMJY01000001">
    <property type="protein sequence ID" value="GGH34926.1"/>
    <property type="molecule type" value="Genomic_DNA"/>
</dbReference>
<evidence type="ECO:0000313" key="5">
    <source>
        <dbReference type="EMBL" id="GGH34926.1"/>
    </source>
</evidence>
<comment type="similarity">
    <text evidence="1 3">Belongs to the 3-oxoacid CoA-transferase family.</text>
</comment>
<evidence type="ECO:0000256" key="1">
    <source>
        <dbReference type="ARBA" id="ARBA00007154"/>
    </source>
</evidence>
<dbReference type="GO" id="GO:0008410">
    <property type="term" value="F:CoA-transferase activity"/>
    <property type="evidence" value="ECO:0007669"/>
    <property type="project" value="InterPro"/>
</dbReference>
<gene>
    <name evidence="5" type="ORF">GCM10010921_03000</name>
</gene>
<dbReference type="InterPro" id="IPR014388">
    <property type="entry name" value="3-oxoacid_CoA-transferase"/>
</dbReference>
<accession>A0A917ICI1</accession>